<dbReference type="EMBL" id="JACEOG010000001">
    <property type="protein sequence ID" value="MBA4609248.1"/>
    <property type="molecule type" value="Genomic_DNA"/>
</dbReference>
<evidence type="ECO:0000256" key="6">
    <source>
        <dbReference type="PROSITE-ProRule" id="PRU01023"/>
    </source>
</evidence>
<evidence type="ECO:0000256" key="4">
    <source>
        <dbReference type="ARBA" id="ARBA00022691"/>
    </source>
</evidence>
<dbReference type="Gene3D" id="1.10.940.10">
    <property type="entry name" value="NusB-like"/>
    <property type="match status" value="1"/>
</dbReference>
<keyword evidence="2 6" id="KW-0489">Methyltransferase</keyword>
<dbReference type="GO" id="GO:0006355">
    <property type="term" value="P:regulation of DNA-templated transcription"/>
    <property type="evidence" value="ECO:0007669"/>
    <property type="project" value="InterPro"/>
</dbReference>
<proteinExistence type="inferred from homology"/>
<dbReference type="AlphaFoldDB" id="A0A838XKD9"/>
<dbReference type="Pfam" id="PF01029">
    <property type="entry name" value="NusB"/>
    <property type="match status" value="1"/>
</dbReference>
<evidence type="ECO:0000256" key="1">
    <source>
        <dbReference type="ARBA" id="ARBA00007494"/>
    </source>
</evidence>
<dbReference type="PROSITE" id="PS01153">
    <property type="entry name" value="NOL1_NOP2_SUN"/>
    <property type="match status" value="1"/>
</dbReference>
<dbReference type="InterPro" id="IPR035926">
    <property type="entry name" value="NusB-like_sf"/>
</dbReference>
<comment type="similarity">
    <text evidence="1 6">Belongs to the class I-like SAM-binding methyltransferase superfamily. RsmB/NOP family.</text>
</comment>
<dbReference type="PANTHER" id="PTHR22807">
    <property type="entry name" value="NOP2 YEAST -RELATED NOL1/NOP2/FMU SUN DOMAIN-CONTAINING"/>
    <property type="match status" value="1"/>
</dbReference>
<accession>A0A838XKD9</accession>
<dbReference type="PANTHER" id="PTHR22807:SF53">
    <property type="entry name" value="RIBOSOMAL RNA SMALL SUBUNIT METHYLTRANSFERASE B-RELATED"/>
    <property type="match status" value="1"/>
</dbReference>
<keyword evidence="9" id="KW-1185">Reference proteome</keyword>
<comment type="caution">
    <text evidence="8">The sequence shown here is derived from an EMBL/GenBank/DDBJ whole genome shotgun (WGS) entry which is preliminary data.</text>
</comment>
<dbReference type="Pfam" id="PF01189">
    <property type="entry name" value="Methyltr_RsmB-F"/>
    <property type="match status" value="1"/>
</dbReference>
<gene>
    <name evidence="8" type="ORF">H1W00_12230</name>
</gene>
<dbReference type="GO" id="GO:0008173">
    <property type="term" value="F:RNA methyltransferase activity"/>
    <property type="evidence" value="ECO:0007669"/>
    <property type="project" value="InterPro"/>
</dbReference>
<evidence type="ECO:0000313" key="8">
    <source>
        <dbReference type="EMBL" id="MBA4609248.1"/>
    </source>
</evidence>
<evidence type="ECO:0000256" key="3">
    <source>
        <dbReference type="ARBA" id="ARBA00022679"/>
    </source>
</evidence>
<dbReference type="RefSeq" id="WP_181755941.1">
    <property type="nucleotide sequence ID" value="NZ_JACEOG010000001.1"/>
</dbReference>
<dbReference type="InterPro" id="IPR029063">
    <property type="entry name" value="SAM-dependent_MTases_sf"/>
</dbReference>
<feature type="binding site" evidence="6">
    <location>
        <position position="307"/>
    </location>
    <ligand>
        <name>S-adenosyl-L-methionine</name>
        <dbReference type="ChEBI" id="CHEBI:59789"/>
    </ligand>
</feature>
<dbReference type="CDD" id="cd02440">
    <property type="entry name" value="AdoMet_MTases"/>
    <property type="match status" value="1"/>
</dbReference>
<dbReference type="SUPFAM" id="SSF53335">
    <property type="entry name" value="S-adenosyl-L-methionine-dependent methyltransferases"/>
    <property type="match status" value="1"/>
</dbReference>
<name>A0A838XKD9_9ACTN</name>
<dbReference type="GO" id="GO:0001510">
    <property type="term" value="P:RNA methylation"/>
    <property type="evidence" value="ECO:0007669"/>
    <property type="project" value="InterPro"/>
</dbReference>
<feature type="active site" description="Nucleophile" evidence="6">
    <location>
        <position position="377"/>
    </location>
</feature>
<dbReference type="Gene3D" id="3.40.50.150">
    <property type="entry name" value="Vaccinia Virus protein VP39"/>
    <property type="match status" value="1"/>
</dbReference>
<dbReference type="InterPro" id="IPR006027">
    <property type="entry name" value="NusB_RsmB_TIM44"/>
</dbReference>
<dbReference type="PROSITE" id="PS51686">
    <property type="entry name" value="SAM_MT_RSMB_NOP"/>
    <property type="match status" value="1"/>
</dbReference>
<evidence type="ECO:0000313" key="9">
    <source>
        <dbReference type="Proteomes" id="UP000550354"/>
    </source>
</evidence>
<protein>
    <submittedName>
        <fullName evidence="8">RsmB/NOP family class I SAM-dependent RNA methyltransferase</fullName>
    </submittedName>
</protein>
<dbReference type="InterPro" id="IPR023267">
    <property type="entry name" value="RCMT"/>
</dbReference>
<organism evidence="8 9">
    <name type="scientific">Aeromicrobium phoceense</name>
    <dbReference type="NCBI Taxonomy" id="2754045"/>
    <lineage>
        <taxon>Bacteria</taxon>
        <taxon>Bacillati</taxon>
        <taxon>Actinomycetota</taxon>
        <taxon>Actinomycetes</taxon>
        <taxon>Propionibacteriales</taxon>
        <taxon>Nocardioidaceae</taxon>
        <taxon>Aeromicrobium</taxon>
    </lineage>
</organism>
<evidence type="ECO:0000256" key="2">
    <source>
        <dbReference type="ARBA" id="ARBA00022603"/>
    </source>
</evidence>
<dbReference type="InterPro" id="IPR018314">
    <property type="entry name" value="RsmB/NOL1/NOP2-like_CS"/>
</dbReference>
<dbReference type="SUPFAM" id="SSF48013">
    <property type="entry name" value="NusB-like"/>
    <property type="match status" value="1"/>
</dbReference>
<dbReference type="InterPro" id="IPR001678">
    <property type="entry name" value="MeTrfase_RsmB-F_NOP2_dom"/>
</dbReference>
<feature type="binding site" evidence="6">
    <location>
        <position position="282"/>
    </location>
    <ligand>
        <name>S-adenosyl-L-methionine</name>
        <dbReference type="ChEBI" id="CHEBI:59789"/>
    </ligand>
</feature>
<keyword evidence="5 6" id="KW-0694">RNA-binding</keyword>
<dbReference type="Proteomes" id="UP000550354">
    <property type="component" value="Unassembled WGS sequence"/>
</dbReference>
<keyword evidence="4 6" id="KW-0949">S-adenosyl-L-methionine</keyword>
<evidence type="ECO:0000256" key="5">
    <source>
        <dbReference type="ARBA" id="ARBA00022884"/>
    </source>
</evidence>
<sequence length="424" mass="46207">MSTKAITDPREVAFEVMSAVRTREVYVNLLLPTLLGGLSERDAALATELTHNTIRNQGTYDAIIDRVATGTVHPAVRDALRLGAHQLLAMRVPPHAAVDTTVNLVRRRIGHRPVGFTNAVLRKIGQKDLGLWLNEVTAGLSRLDALAVRYSHPRWVVEALEQAVGPDQLEDLLEADNVPPYVTLVARPGLVDPRSLPGETGRLSPYARVMTAGGDPGFVPAVRDGRAGVQDEGSQMVAITTAEAPLEGYDTHWLDLAAGPGGKAALLGALAAQRGASLVANEMQPHRAELVRQSVRALNNVEVTVHDGREGPWEEESFDRVLLDAPCTGLGALRRRPEARWRRRAEDVPELVTLQRQLLTRAIDLARPGGVVGYATCSPLPAETREVVESVLAERSDVTVESEHHWWPHLDGTDAMYLALLRRS</sequence>
<evidence type="ECO:0000259" key="7">
    <source>
        <dbReference type="PROSITE" id="PS51686"/>
    </source>
</evidence>
<reference evidence="8 9" key="1">
    <citation type="submission" date="2020-07" db="EMBL/GenBank/DDBJ databases">
        <title>Draft genome and description of Aeromicrobium phoceense strain Marseille-Q0843 isolated from healthy skin swab.</title>
        <authorList>
            <person name="Boxberger M."/>
            <person name="La Scola B."/>
        </authorList>
    </citation>
    <scope>NUCLEOTIDE SEQUENCE [LARGE SCALE GENOMIC DNA]</scope>
    <source>
        <strain evidence="8 9">Marseille-Q0843</strain>
    </source>
</reference>
<feature type="binding site" evidence="6">
    <location>
        <position position="324"/>
    </location>
    <ligand>
        <name>S-adenosyl-L-methionine</name>
        <dbReference type="ChEBI" id="CHEBI:59789"/>
    </ligand>
</feature>
<dbReference type="GO" id="GO:0003723">
    <property type="term" value="F:RNA binding"/>
    <property type="evidence" value="ECO:0007669"/>
    <property type="project" value="UniProtKB-UniRule"/>
</dbReference>
<feature type="binding site" evidence="6">
    <location>
        <begin position="257"/>
        <end position="263"/>
    </location>
    <ligand>
        <name>S-adenosyl-L-methionine</name>
        <dbReference type="ChEBI" id="CHEBI:59789"/>
    </ligand>
</feature>
<feature type="domain" description="SAM-dependent MTase RsmB/NOP-type" evidence="7">
    <location>
        <begin position="145"/>
        <end position="424"/>
    </location>
</feature>
<dbReference type="InterPro" id="IPR049560">
    <property type="entry name" value="MeTrfase_RsmB-F_NOP2_cat"/>
</dbReference>
<keyword evidence="3 6" id="KW-0808">Transferase</keyword>
<dbReference type="PRINTS" id="PR02008">
    <property type="entry name" value="RCMTFAMILY"/>
</dbReference>